<evidence type="ECO:0000313" key="9">
    <source>
        <dbReference type="Proteomes" id="UP001056384"/>
    </source>
</evidence>
<evidence type="ECO:0000256" key="5">
    <source>
        <dbReference type="ARBA" id="ARBA00022989"/>
    </source>
</evidence>
<evidence type="ECO:0000256" key="1">
    <source>
        <dbReference type="ARBA" id="ARBA00004370"/>
    </source>
</evidence>
<dbReference type="AlphaFoldDB" id="A0A9Q9EQN9"/>
<evidence type="ECO:0000256" key="4">
    <source>
        <dbReference type="ARBA" id="ARBA00022692"/>
    </source>
</evidence>
<gene>
    <name evidence="8" type="ORF">Slin15195_G123310</name>
</gene>
<dbReference type="GO" id="GO:0016020">
    <property type="term" value="C:membrane"/>
    <property type="evidence" value="ECO:0007669"/>
    <property type="project" value="UniProtKB-SubCell"/>
</dbReference>
<name>A0A9Q9EQN9_9PEZI</name>
<dbReference type="Proteomes" id="UP001056384">
    <property type="component" value="Chromosome 12"/>
</dbReference>
<dbReference type="OrthoDB" id="3647at2759"/>
<dbReference type="PANTHER" id="PTHR32385:SF20">
    <property type="entry name" value="MANNOSYL PHOSPHORYLINOSITOL CERAMIDE SYNTHASE CSH1-RELATED"/>
    <property type="match status" value="1"/>
</dbReference>
<sequence length="261" mass="30490">MERRRLLLVFKLVPILYLVYLLHLAARQASFESFLAASSITFDDFSLDYTNYNYNSYPASPSPEHDTPPIIRFIFFENLYETHLDRRLIPSTGSKAPEICHNHNPDITITTWNATAARELLETHYPWFIATYDSYPYPIQRVDTIKYFVLYHFGGIYMDLDIAFRRSLTPLMKFPAWFPKASPLGVNNDLMASRAKHPVVEMMIHRLSARNKWLIFPYVTMFWSTSPQFAGDIFKEWWLRGGAKQNKAGEFSSPPQSYLLH</sequence>
<evidence type="ECO:0000256" key="3">
    <source>
        <dbReference type="ARBA" id="ARBA00022679"/>
    </source>
</evidence>
<keyword evidence="5 7" id="KW-1133">Transmembrane helix</keyword>
<protein>
    <submittedName>
        <fullName evidence="8">Glycosyltransferase, DXD sugar-binding, nucleotide-diphospho-sugar transferase</fullName>
    </submittedName>
</protein>
<evidence type="ECO:0000256" key="7">
    <source>
        <dbReference type="SAM" id="Phobius"/>
    </source>
</evidence>
<evidence type="ECO:0000256" key="6">
    <source>
        <dbReference type="ARBA" id="ARBA00023136"/>
    </source>
</evidence>
<evidence type="ECO:0000313" key="8">
    <source>
        <dbReference type="EMBL" id="USW59012.1"/>
    </source>
</evidence>
<dbReference type="Pfam" id="PF04488">
    <property type="entry name" value="Gly_transf_sug"/>
    <property type="match status" value="1"/>
</dbReference>
<dbReference type="PANTHER" id="PTHR32385">
    <property type="entry name" value="MANNOSYL PHOSPHORYLINOSITOL CERAMIDE SYNTHASE"/>
    <property type="match status" value="1"/>
</dbReference>
<dbReference type="InterPro" id="IPR051706">
    <property type="entry name" value="Glycosyltransferase_domain"/>
</dbReference>
<comment type="similarity">
    <text evidence="2">Belongs to the glycosyltransferase 32 family.</text>
</comment>
<dbReference type="EMBL" id="CP099429">
    <property type="protein sequence ID" value="USW59012.1"/>
    <property type="molecule type" value="Genomic_DNA"/>
</dbReference>
<dbReference type="GO" id="GO:0000030">
    <property type="term" value="F:mannosyltransferase activity"/>
    <property type="evidence" value="ECO:0007669"/>
    <property type="project" value="TreeGrafter"/>
</dbReference>
<dbReference type="InterPro" id="IPR007577">
    <property type="entry name" value="GlycoTrfase_DXD_sugar-bd_CS"/>
</dbReference>
<dbReference type="GO" id="GO:0051999">
    <property type="term" value="P:mannosyl-inositol phosphorylceramide biosynthetic process"/>
    <property type="evidence" value="ECO:0007669"/>
    <property type="project" value="TreeGrafter"/>
</dbReference>
<dbReference type="SUPFAM" id="SSF53448">
    <property type="entry name" value="Nucleotide-diphospho-sugar transferases"/>
    <property type="match status" value="1"/>
</dbReference>
<reference evidence="8" key="1">
    <citation type="submission" date="2022-06" db="EMBL/GenBank/DDBJ databases">
        <title>Complete genome sequences of two strains of the flax pathogen Septoria linicola.</title>
        <authorList>
            <person name="Lapalu N."/>
            <person name="Simon A."/>
            <person name="Demenou B."/>
            <person name="Paumier D."/>
            <person name="Guillot M.-P."/>
            <person name="Gout L."/>
            <person name="Valade R."/>
        </authorList>
    </citation>
    <scope>NUCLEOTIDE SEQUENCE</scope>
    <source>
        <strain evidence="8">SE15195</strain>
    </source>
</reference>
<dbReference type="Gene3D" id="3.90.550.20">
    <property type="match status" value="1"/>
</dbReference>
<feature type="transmembrane region" description="Helical" evidence="7">
    <location>
        <begin position="7"/>
        <end position="26"/>
    </location>
</feature>
<keyword evidence="6 7" id="KW-0472">Membrane</keyword>
<keyword evidence="4 7" id="KW-0812">Transmembrane</keyword>
<proteinExistence type="inferred from homology"/>
<organism evidence="8 9">
    <name type="scientific">Septoria linicola</name>
    <dbReference type="NCBI Taxonomy" id="215465"/>
    <lineage>
        <taxon>Eukaryota</taxon>
        <taxon>Fungi</taxon>
        <taxon>Dikarya</taxon>
        <taxon>Ascomycota</taxon>
        <taxon>Pezizomycotina</taxon>
        <taxon>Dothideomycetes</taxon>
        <taxon>Dothideomycetidae</taxon>
        <taxon>Mycosphaerellales</taxon>
        <taxon>Mycosphaerellaceae</taxon>
        <taxon>Septoria</taxon>
    </lineage>
</organism>
<keyword evidence="3" id="KW-0808">Transferase</keyword>
<comment type="subcellular location">
    <subcellularLocation>
        <location evidence="1">Membrane</location>
    </subcellularLocation>
</comment>
<keyword evidence="9" id="KW-1185">Reference proteome</keyword>
<accession>A0A9Q9EQN9</accession>
<evidence type="ECO:0000256" key="2">
    <source>
        <dbReference type="ARBA" id="ARBA00009003"/>
    </source>
</evidence>
<dbReference type="InterPro" id="IPR029044">
    <property type="entry name" value="Nucleotide-diphossugar_trans"/>
</dbReference>